<dbReference type="PANTHER" id="PTHR30055">
    <property type="entry name" value="HTH-TYPE TRANSCRIPTIONAL REGULATOR RUTR"/>
    <property type="match status" value="1"/>
</dbReference>
<dbReference type="PRINTS" id="PR00455">
    <property type="entry name" value="HTHTETR"/>
</dbReference>
<evidence type="ECO:0000313" key="5">
    <source>
        <dbReference type="Proteomes" id="UP000094296"/>
    </source>
</evidence>
<dbReference type="RefSeq" id="WP_069644114.1">
    <property type="nucleotide sequence ID" value="NZ_MIJE01000034.1"/>
</dbReference>
<dbReference type="InterPro" id="IPR036271">
    <property type="entry name" value="Tet_transcr_reg_TetR-rel_C_sf"/>
</dbReference>
<dbReference type="OrthoDB" id="277085at2"/>
<reference evidence="4 5" key="1">
    <citation type="submission" date="2016-09" db="EMBL/GenBank/DDBJ databases">
        <title>Draft genome sequence for the type strain of Desulfuribacillus alkaliarsenatis AHT28, an obligately anaerobic, sulfidogenic bacterium isolated from Russian soda lake sediments.</title>
        <authorList>
            <person name="Abin C.A."/>
            <person name="Hollibaugh J.T."/>
        </authorList>
    </citation>
    <scope>NUCLEOTIDE SEQUENCE [LARGE SCALE GENOMIC DNA]</scope>
    <source>
        <strain evidence="4 5">AHT28</strain>
    </source>
</reference>
<dbReference type="Gene3D" id="1.10.357.10">
    <property type="entry name" value="Tetracycline Repressor, domain 2"/>
    <property type="match status" value="1"/>
</dbReference>
<comment type="caution">
    <text evidence="4">The sequence shown here is derived from an EMBL/GenBank/DDBJ whole genome shotgun (WGS) entry which is preliminary data.</text>
</comment>
<dbReference type="InterPro" id="IPR009057">
    <property type="entry name" value="Homeodomain-like_sf"/>
</dbReference>
<proteinExistence type="predicted"/>
<dbReference type="STRING" id="766136.BHF68_10625"/>
<dbReference type="SUPFAM" id="SSF46689">
    <property type="entry name" value="Homeodomain-like"/>
    <property type="match status" value="1"/>
</dbReference>
<dbReference type="GO" id="GO:0000976">
    <property type="term" value="F:transcription cis-regulatory region binding"/>
    <property type="evidence" value="ECO:0007669"/>
    <property type="project" value="TreeGrafter"/>
</dbReference>
<gene>
    <name evidence="4" type="ORF">BHF68_10625</name>
</gene>
<name>A0A1E5FZB6_9FIRM</name>
<dbReference type="PROSITE" id="PS50977">
    <property type="entry name" value="HTH_TETR_2"/>
    <property type="match status" value="1"/>
</dbReference>
<organism evidence="4 5">
    <name type="scientific">Desulfuribacillus alkaliarsenatis</name>
    <dbReference type="NCBI Taxonomy" id="766136"/>
    <lineage>
        <taxon>Bacteria</taxon>
        <taxon>Bacillati</taxon>
        <taxon>Bacillota</taxon>
        <taxon>Desulfuribacillia</taxon>
        <taxon>Desulfuribacillales</taxon>
        <taxon>Desulfuribacillaceae</taxon>
        <taxon>Desulfuribacillus</taxon>
    </lineage>
</organism>
<dbReference type="Pfam" id="PF00440">
    <property type="entry name" value="TetR_N"/>
    <property type="match status" value="1"/>
</dbReference>
<keyword evidence="5" id="KW-1185">Reference proteome</keyword>
<dbReference type="PANTHER" id="PTHR30055:SF226">
    <property type="entry name" value="HTH-TYPE TRANSCRIPTIONAL REGULATOR PKSA"/>
    <property type="match status" value="1"/>
</dbReference>
<dbReference type="SUPFAM" id="SSF48498">
    <property type="entry name" value="Tetracyclin repressor-like, C-terminal domain"/>
    <property type="match status" value="1"/>
</dbReference>
<evidence type="ECO:0000313" key="4">
    <source>
        <dbReference type="EMBL" id="OEF95842.1"/>
    </source>
</evidence>
<protein>
    <recommendedName>
        <fullName evidence="3">HTH tetR-type domain-containing protein</fullName>
    </recommendedName>
</protein>
<dbReference type="GO" id="GO:0003700">
    <property type="term" value="F:DNA-binding transcription factor activity"/>
    <property type="evidence" value="ECO:0007669"/>
    <property type="project" value="TreeGrafter"/>
</dbReference>
<dbReference type="AlphaFoldDB" id="A0A1E5FZB6"/>
<accession>A0A1E5FZB6</accession>
<feature type="DNA-binding region" description="H-T-H motif" evidence="2">
    <location>
        <begin position="27"/>
        <end position="46"/>
    </location>
</feature>
<evidence type="ECO:0000256" key="1">
    <source>
        <dbReference type="ARBA" id="ARBA00023125"/>
    </source>
</evidence>
<feature type="domain" description="HTH tetR-type" evidence="3">
    <location>
        <begin position="4"/>
        <end position="64"/>
    </location>
</feature>
<evidence type="ECO:0000259" key="3">
    <source>
        <dbReference type="PROSITE" id="PS50977"/>
    </source>
</evidence>
<dbReference type="Proteomes" id="UP000094296">
    <property type="component" value="Unassembled WGS sequence"/>
</dbReference>
<keyword evidence="1 2" id="KW-0238">DNA-binding</keyword>
<dbReference type="EMBL" id="MIJE01000034">
    <property type="protein sequence ID" value="OEF95842.1"/>
    <property type="molecule type" value="Genomic_DNA"/>
</dbReference>
<dbReference type="InterPro" id="IPR001647">
    <property type="entry name" value="HTH_TetR"/>
</dbReference>
<sequence>MQKSKTREKIIEVAKEMFQEQGYVHSTTKEIARRADVNEVTIFRHFGSKENLFNEVMGSITTVAVFNDEFEKQFIGNLREDLTLFANTYIESACERIMLLNLGLMDGPRDPEMGRLVGQIALRITGFLADYLNKLHENGIIPNNDFYLTSQMMYSVLYHYVISNYSMSGAKNIMQVDKATIVKECVEMFYNKLMNGK</sequence>
<evidence type="ECO:0000256" key="2">
    <source>
        <dbReference type="PROSITE-ProRule" id="PRU00335"/>
    </source>
</evidence>
<dbReference type="InterPro" id="IPR050109">
    <property type="entry name" value="HTH-type_TetR-like_transc_reg"/>
</dbReference>